<dbReference type="OrthoDB" id="7848332at2759"/>
<dbReference type="PANTHER" id="PTHR11006:SF123">
    <property type="entry name" value="RIBOSOMAL PROTEIN ARGININE N-METHYLTRANSFERASE RMT3"/>
    <property type="match status" value="1"/>
</dbReference>
<evidence type="ECO:0000313" key="19">
    <source>
        <dbReference type="Proteomes" id="UP000612746"/>
    </source>
</evidence>
<feature type="compositionally biased region" description="Polar residues" evidence="16">
    <location>
        <begin position="14"/>
        <end position="28"/>
    </location>
</feature>
<evidence type="ECO:0000256" key="7">
    <source>
        <dbReference type="ARBA" id="ARBA00022679"/>
    </source>
</evidence>
<dbReference type="GO" id="GO:0042054">
    <property type="term" value="F:histone methyltransferase activity"/>
    <property type="evidence" value="ECO:0007669"/>
    <property type="project" value="TreeGrafter"/>
</dbReference>
<dbReference type="GO" id="GO:0032259">
    <property type="term" value="P:methylation"/>
    <property type="evidence" value="ECO:0007669"/>
    <property type="project" value="UniProtKB-KW"/>
</dbReference>
<evidence type="ECO:0000256" key="1">
    <source>
        <dbReference type="ARBA" id="ARBA00004123"/>
    </source>
</evidence>
<dbReference type="GO" id="GO:0005829">
    <property type="term" value="C:cytosol"/>
    <property type="evidence" value="ECO:0007669"/>
    <property type="project" value="UniProtKB-SubCell"/>
</dbReference>
<dbReference type="InterPro" id="IPR013087">
    <property type="entry name" value="Znf_C2H2_type"/>
</dbReference>
<keyword evidence="12" id="KW-0539">Nucleus</keyword>
<evidence type="ECO:0000256" key="15">
    <source>
        <dbReference type="PROSITE-ProRule" id="PRU01015"/>
    </source>
</evidence>
<dbReference type="InterPro" id="IPR036236">
    <property type="entry name" value="Znf_C2H2_sf"/>
</dbReference>
<comment type="subcellular location">
    <subcellularLocation>
        <location evidence="2">Cytoplasm</location>
        <location evidence="2">Cytosol</location>
    </subcellularLocation>
    <subcellularLocation>
        <location evidence="1">Nucleus</location>
    </subcellularLocation>
</comment>
<dbReference type="GO" id="GO:0035242">
    <property type="term" value="F:protein-arginine omega-N asymmetric methyltransferase activity"/>
    <property type="evidence" value="ECO:0007669"/>
    <property type="project" value="UniProtKB-EC"/>
</dbReference>
<dbReference type="InterPro" id="IPR041698">
    <property type="entry name" value="Methyltransf_25"/>
</dbReference>
<dbReference type="Proteomes" id="UP000612746">
    <property type="component" value="Unassembled WGS sequence"/>
</dbReference>
<protein>
    <recommendedName>
        <fullName evidence="3">type I protein arginine methyltransferase</fullName>
        <ecNumber evidence="3">2.1.1.319</ecNumber>
    </recommendedName>
</protein>
<dbReference type="SUPFAM" id="SSF57667">
    <property type="entry name" value="beta-beta-alpha zinc fingers"/>
    <property type="match status" value="1"/>
</dbReference>
<dbReference type="CDD" id="cd02440">
    <property type="entry name" value="AdoMet_MTases"/>
    <property type="match status" value="1"/>
</dbReference>
<keyword evidence="4" id="KW-0963">Cytoplasm</keyword>
<accession>A0A8H7Q9J5</accession>
<evidence type="ECO:0000256" key="12">
    <source>
        <dbReference type="ARBA" id="ARBA00023242"/>
    </source>
</evidence>
<dbReference type="InterPro" id="IPR049482">
    <property type="entry name" value="ANM3-like_C2H2_Zf"/>
</dbReference>
<evidence type="ECO:0000313" key="18">
    <source>
        <dbReference type="EMBL" id="KAG2188035.1"/>
    </source>
</evidence>
<evidence type="ECO:0000256" key="13">
    <source>
        <dbReference type="ARBA" id="ARBA00047384"/>
    </source>
</evidence>
<evidence type="ECO:0000256" key="14">
    <source>
        <dbReference type="ARBA" id="ARBA00049303"/>
    </source>
</evidence>
<keyword evidence="10" id="KW-0863">Zinc-finger</keyword>
<evidence type="ECO:0000256" key="10">
    <source>
        <dbReference type="ARBA" id="ARBA00022771"/>
    </source>
</evidence>
<dbReference type="InterPro" id="IPR025799">
    <property type="entry name" value="Arg_MeTrfase"/>
</dbReference>
<dbReference type="GO" id="GO:0008270">
    <property type="term" value="F:zinc ion binding"/>
    <property type="evidence" value="ECO:0007669"/>
    <property type="project" value="UniProtKB-KW"/>
</dbReference>
<dbReference type="GO" id="GO:0005634">
    <property type="term" value="C:nucleus"/>
    <property type="evidence" value="ECO:0007669"/>
    <property type="project" value="UniProtKB-SubCell"/>
</dbReference>
<evidence type="ECO:0000256" key="11">
    <source>
        <dbReference type="ARBA" id="ARBA00022833"/>
    </source>
</evidence>
<dbReference type="InterPro" id="IPR029063">
    <property type="entry name" value="SAM-dependent_MTases_sf"/>
</dbReference>
<evidence type="ECO:0000256" key="3">
    <source>
        <dbReference type="ARBA" id="ARBA00011925"/>
    </source>
</evidence>
<dbReference type="InterPro" id="IPR055135">
    <property type="entry name" value="PRMT_dom"/>
</dbReference>
<comment type="catalytic activity">
    <reaction evidence="13">
        <text>L-arginyl-[protein] + 2 S-adenosyl-L-methionine = N(omega),N(omega)-dimethyl-L-arginyl-[protein] + 2 S-adenosyl-L-homocysteine + 2 H(+)</text>
        <dbReference type="Rhea" id="RHEA:48096"/>
        <dbReference type="Rhea" id="RHEA-COMP:10532"/>
        <dbReference type="Rhea" id="RHEA-COMP:11991"/>
        <dbReference type="ChEBI" id="CHEBI:15378"/>
        <dbReference type="ChEBI" id="CHEBI:29965"/>
        <dbReference type="ChEBI" id="CHEBI:57856"/>
        <dbReference type="ChEBI" id="CHEBI:59789"/>
        <dbReference type="ChEBI" id="CHEBI:61897"/>
        <dbReference type="EC" id="2.1.1.319"/>
    </reaction>
    <physiologicalReaction direction="left-to-right" evidence="13">
        <dbReference type="Rhea" id="RHEA:48097"/>
    </physiologicalReaction>
</comment>
<dbReference type="FunFam" id="3.40.50.150:FF:000034">
    <property type="entry name" value="Protein arginine N-methyltransferase 3"/>
    <property type="match status" value="1"/>
</dbReference>
<dbReference type="Pfam" id="PF22528">
    <property type="entry name" value="PRMT_C"/>
    <property type="match status" value="1"/>
</dbReference>
<feature type="compositionally biased region" description="Basic and acidic residues" evidence="16">
    <location>
        <begin position="1"/>
        <end position="13"/>
    </location>
</feature>
<sequence length="558" mass="63613">MESHNFKNLDWRRASTSQYTESEVDSNNQDWDDWEGEEEQEEMKCLFCPSTFGSASDVFRHCQDAHKFDFVKTRHQHALDFYQCIRLINYIRKEVMNNQELGNSLPLTITGSEKFLTEDEYLAPVLESDGLLYAFEDLDLDDNNEDEFDAPAAKEDIKVTTELERDLLQRLRQAESHVEALHTQFAEYQNMVRKTFLDEDVTKQIMEEDGLAVRSSPALPDHKDDGNYYFNSYAQNDIHEQMLKDRVRTEGYRDFIYDNKDVFKDKIVLDIGCGTGILSMFAARAGAKTVISVDNSAIIEKAKANVKENGLDGIITLLQGRIEEITLPVPQVDIIISEWMGYFLLFEAMLDSVLVARDRWLAPGGILAPSQTRILIAGLDDENVKNDRHCFWDDVYGFKMSAMKESIVNEAIVDFVSKEHIITDAVCVKDLPLQTISIPQLDFVSKFKLTASKQGTIYALVGWFDTWFTRDGHDVPLDQEGGKPGVDTFFTTGPHDEDTHWKQTIFVLDNPISVVQGTVIEGIFTCHKGIDNPRELDCEVQYSVDGSPDLLVQSFHLQ</sequence>
<evidence type="ECO:0000256" key="2">
    <source>
        <dbReference type="ARBA" id="ARBA00004514"/>
    </source>
</evidence>
<organism evidence="18 19">
    <name type="scientific">Umbelopsis vinacea</name>
    <dbReference type="NCBI Taxonomy" id="44442"/>
    <lineage>
        <taxon>Eukaryota</taxon>
        <taxon>Fungi</taxon>
        <taxon>Fungi incertae sedis</taxon>
        <taxon>Mucoromycota</taxon>
        <taxon>Mucoromycotina</taxon>
        <taxon>Umbelopsidomycetes</taxon>
        <taxon>Umbelopsidales</taxon>
        <taxon>Umbelopsidaceae</taxon>
        <taxon>Umbelopsis</taxon>
    </lineage>
</organism>
<evidence type="ECO:0000256" key="4">
    <source>
        <dbReference type="ARBA" id="ARBA00022490"/>
    </source>
</evidence>
<proteinExistence type="predicted"/>
<comment type="caution">
    <text evidence="18">The sequence shown here is derived from an EMBL/GenBank/DDBJ whole genome shotgun (WGS) entry which is preliminary data.</text>
</comment>
<dbReference type="Gene3D" id="3.40.50.150">
    <property type="entry name" value="Vaccinia Virus protein VP39"/>
    <property type="match status" value="1"/>
</dbReference>
<evidence type="ECO:0000256" key="5">
    <source>
        <dbReference type="ARBA" id="ARBA00022553"/>
    </source>
</evidence>
<evidence type="ECO:0000256" key="16">
    <source>
        <dbReference type="SAM" id="MobiDB-lite"/>
    </source>
</evidence>
<keyword evidence="5" id="KW-0597">Phosphoprotein</keyword>
<dbReference type="Gene3D" id="2.70.160.11">
    <property type="entry name" value="Hnrnp arginine n-methyltransferase1"/>
    <property type="match status" value="1"/>
</dbReference>
<name>A0A8H7Q9J5_9FUNG</name>
<keyword evidence="6 15" id="KW-0489">Methyltransferase</keyword>
<dbReference type="Pfam" id="PF13649">
    <property type="entry name" value="Methyltransf_25"/>
    <property type="match status" value="1"/>
</dbReference>
<dbReference type="PANTHER" id="PTHR11006">
    <property type="entry name" value="PROTEIN ARGININE N-METHYLTRANSFERASE"/>
    <property type="match status" value="1"/>
</dbReference>
<dbReference type="Pfam" id="PF21137">
    <property type="entry name" value="ANM3_C2H2_Zf"/>
    <property type="match status" value="1"/>
</dbReference>
<evidence type="ECO:0000256" key="9">
    <source>
        <dbReference type="ARBA" id="ARBA00022723"/>
    </source>
</evidence>
<evidence type="ECO:0000256" key="6">
    <source>
        <dbReference type="ARBA" id="ARBA00022603"/>
    </source>
</evidence>
<keyword evidence="19" id="KW-1185">Reference proteome</keyword>
<gene>
    <name evidence="18" type="ORF">INT44_000786</name>
</gene>
<dbReference type="EC" id="2.1.1.319" evidence="3"/>
<keyword evidence="11" id="KW-0862">Zinc</keyword>
<reference evidence="18" key="1">
    <citation type="submission" date="2020-12" db="EMBL/GenBank/DDBJ databases">
        <title>Metabolic potential, ecology and presence of endohyphal bacteria is reflected in genomic diversity of Mucoromycotina.</title>
        <authorList>
            <person name="Muszewska A."/>
            <person name="Okrasinska A."/>
            <person name="Steczkiewicz K."/>
            <person name="Drgas O."/>
            <person name="Orlowska M."/>
            <person name="Perlinska-Lenart U."/>
            <person name="Aleksandrzak-Piekarczyk T."/>
            <person name="Szatraj K."/>
            <person name="Zielenkiewicz U."/>
            <person name="Pilsyk S."/>
            <person name="Malc E."/>
            <person name="Mieczkowski P."/>
            <person name="Kruszewska J.S."/>
            <person name="Biernat P."/>
            <person name="Pawlowska J."/>
        </authorList>
    </citation>
    <scope>NUCLEOTIDE SEQUENCE</scope>
    <source>
        <strain evidence="18">WA0000051536</strain>
    </source>
</reference>
<feature type="domain" description="C2H2-type" evidence="17">
    <location>
        <begin position="45"/>
        <end position="66"/>
    </location>
</feature>
<dbReference type="EMBL" id="JAEPRA010000002">
    <property type="protein sequence ID" value="KAG2188035.1"/>
    <property type="molecule type" value="Genomic_DNA"/>
</dbReference>
<dbReference type="PROSITE" id="PS51678">
    <property type="entry name" value="SAM_MT_PRMT"/>
    <property type="match status" value="1"/>
</dbReference>
<feature type="region of interest" description="Disordered" evidence="16">
    <location>
        <begin position="1"/>
        <end position="35"/>
    </location>
</feature>
<dbReference type="PROSITE" id="PS00028">
    <property type="entry name" value="ZINC_FINGER_C2H2_1"/>
    <property type="match status" value="1"/>
</dbReference>
<dbReference type="SUPFAM" id="SSF53335">
    <property type="entry name" value="S-adenosyl-L-methionine-dependent methyltransferases"/>
    <property type="match status" value="1"/>
</dbReference>
<keyword evidence="9" id="KW-0479">Metal-binding</keyword>
<dbReference type="AlphaFoldDB" id="A0A8H7Q9J5"/>
<comment type="catalytic activity">
    <reaction evidence="14">
        <text>L-arginyl-[protein] + S-adenosyl-L-methionine = N(omega)-methyl-L-arginyl-[protein] + S-adenosyl-L-homocysteine + H(+)</text>
        <dbReference type="Rhea" id="RHEA:48100"/>
        <dbReference type="Rhea" id="RHEA-COMP:10532"/>
        <dbReference type="Rhea" id="RHEA-COMP:11990"/>
        <dbReference type="ChEBI" id="CHEBI:15378"/>
        <dbReference type="ChEBI" id="CHEBI:29965"/>
        <dbReference type="ChEBI" id="CHEBI:57856"/>
        <dbReference type="ChEBI" id="CHEBI:59789"/>
        <dbReference type="ChEBI" id="CHEBI:65280"/>
    </reaction>
    <physiologicalReaction direction="left-to-right" evidence="14">
        <dbReference type="Rhea" id="RHEA:48101"/>
    </physiologicalReaction>
</comment>
<keyword evidence="7 15" id="KW-0808">Transferase</keyword>
<keyword evidence="8 15" id="KW-0949">S-adenosyl-L-methionine</keyword>
<evidence type="ECO:0000259" key="17">
    <source>
        <dbReference type="PROSITE" id="PS00028"/>
    </source>
</evidence>
<evidence type="ECO:0000256" key="8">
    <source>
        <dbReference type="ARBA" id="ARBA00022691"/>
    </source>
</evidence>